<evidence type="ECO:0000313" key="3">
    <source>
        <dbReference type="EMBL" id="SHE37463.1"/>
    </source>
</evidence>
<sequence>MASQAQVIDTTKTTQDSNKKVTDSIKVDSVKVKKSLLTDIIETTAKDYKRFARKENKLYLYNEAEINYQDYNIKAGQIVVNNNNNMVFAAGIVDSTGSYTQRPIFEQGSNVVEPDSLVFNFDSKKAIVYNSRTKQGAFNVKSRVSKRVNDSTYYSADAIFTTDDDLEDPDYYFRGRKIKFVPDKKIVTSWVNMYIADVPTPLGLPFGYFPLTDKQASGFIIPSFGENANRGFFLQNGGYYFAINDYVDLALFGDYYSNGSYGFRAETNYNVRYRFNGNFNLRIEKLLSEERGFPNFSEQSIFNLRWSHNQDSKASPNSRFSASVNLGSSNFYRQSVNQNNTGNFLNNTLNSSVSFSKTFDGEPQMNLNLTATHSQNTNTQQINMTLPTLQFSVGRIFPLAPKSGVKKGAIENINLQYNVRAENRIRTSDSLFFKPQMFRDAQVGARHSIPISTNFKIFKHFSVSASTNLEEVWTLKSIKQDFNPTTRQVVRDTLNNFDRYLTYNFSSSIGTTVYGKVNFGDDKKIKAIRHVMRPSIGYNINPGFDQYYDEYIRPGIAGAEDEIIEYSRFEGTLYGAPNNRFSNGISFSLTNDFEAKVRKKDSTLTGEDRWEKRKLLNNLSFSTNYDIAADSLNLSEIAVRASIPVVKDKLTINAIGSLNIYALDNNNRLIDKLNIENGGSLFRLTRGNLSFNYALDSRTLFGKDDEDDDKKSDNKTSESALNGGRDDNLFGSSEPLNTTNNRKNNKDKPKSEKENKLYNYNIPWSLNLAYTLTYNNRARENEIGSHSIMFSGDVELSPNWSVGVSSGFDLKDKGFTFTQFRFSRDLNTWRMNFNWTPFGTRKSWFFFIGIKASVLSDIKYDKNRERDRQL</sequence>
<dbReference type="STRING" id="1155689.SAMN05444278_101402"/>
<organism evidence="3 4">
    <name type="scientific">Psychroflexus salarius</name>
    <dbReference type="NCBI Taxonomy" id="1155689"/>
    <lineage>
        <taxon>Bacteria</taxon>
        <taxon>Pseudomonadati</taxon>
        <taxon>Bacteroidota</taxon>
        <taxon>Flavobacteriia</taxon>
        <taxon>Flavobacteriales</taxon>
        <taxon>Flavobacteriaceae</taxon>
        <taxon>Psychroflexus</taxon>
    </lineage>
</organism>
<protein>
    <recommendedName>
        <fullName evidence="2">LPS-assembly protein LptD central domain-containing protein</fullName>
    </recommendedName>
</protein>
<dbReference type="EMBL" id="FQTW01000001">
    <property type="protein sequence ID" value="SHE37463.1"/>
    <property type="molecule type" value="Genomic_DNA"/>
</dbReference>
<gene>
    <name evidence="3" type="ORF">SAMN05444278_101402</name>
</gene>
<feature type="region of interest" description="Disordered" evidence="1">
    <location>
        <begin position="1"/>
        <end position="20"/>
    </location>
</feature>
<feature type="region of interest" description="Disordered" evidence="1">
    <location>
        <begin position="702"/>
        <end position="752"/>
    </location>
</feature>
<keyword evidence="4" id="KW-1185">Reference proteome</keyword>
<evidence type="ECO:0000256" key="1">
    <source>
        <dbReference type="SAM" id="MobiDB-lite"/>
    </source>
</evidence>
<name>A0A1M4SZ71_9FLAO</name>
<dbReference type="GO" id="GO:1990351">
    <property type="term" value="C:transporter complex"/>
    <property type="evidence" value="ECO:0007669"/>
    <property type="project" value="TreeGrafter"/>
</dbReference>
<dbReference type="PANTHER" id="PTHR30189:SF1">
    <property type="entry name" value="LPS-ASSEMBLY PROTEIN LPTD"/>
    <property type="match status" value="1"/>
</dbReference>
<dbReference type="Pfam" id="PF19838">
    <property type="entry name" value="LptD_2"/>
    <property type="match status" value="1"/>
</dbReference>
<feature type="compositionally biased region" description="Polar residues" evidence="1">
    <location>
        <begin position="1"/>
        <end position="16"/>
    </location>
</feature>
<dbReference type="InterPro" id="IPR050218">
    <property type="entry name" value="LptD"/>
</dbReference>
<feature type="domain" description="LPS-assembly protein LptD central" evidence="2">
    <location>
        <begin position="186"/>
        <end position="661"/>
    </location>
</feature>
<accession>A0A1M4SZ71</accession>
<evidence type="ECO:0000259" key="2">
    <source>
        <dbReference type="Pfam" id="PF19838"/>
    </source>
</evidence>
<dbReference type="AlphaFoldDB" id="A0A1M4SZ71"/>
<dbReference type="PANTHER" id="PTHR30189">
    <property type="entry name" value="LPS-ASSEMBLY PROTEIN"/>
    <property type="match status" value="1"/>
</dbReference>
<reference evidence="3 4" key="1">
    <citation type="submission" date="2016-11" db="EMBL/GenBank/DDBJ databases">
        <authorList>
            <person name="Jaros S."/>
            <person name="Januszkiewicz K."/>
            <person name="Wedrychowicz H."/>
        </authorList>
    </citation>
    <scope>NUCLEOTIDE SEQUENCE [LARGE SCALE GENOMIC DNA]</scope>
    <source>
        <strain evidence="3 4">DSM 25661</strain>
    </source>
</reference>
<dbReference type="InterPro" id="IPR045659">
    <property type="entry name" value="LptD_2"/>
</dbReference>
<evidence type="ECO:0000313" key="4">
    <source>
        <dbReference type="Proteomes" id="UP000184462"/>
    </source>
</evidence>
<dbReference type="GO" id="GO:0009279">
    <property type="term" value="C:cell outer membrane"/>
    <property type="evidence" value="ECO:0007669"/>
    <property type="project" value="TreeGrafter"/>
</dbReference>
<proteinExistence type="predicted"/>
<dbReference type="Proteomes" id="UP000184462">
    <property type="component" value="Unassembled WGS sequence"/>
</dbReference>